<evidence type="ECO:0000256" key="1">
    <source>
        <dbReference type="SAM" id="MobiDB-lite"/>
    </source>
</evidence>
<evidence type="ECO:0000313" key="2">
    <source>
        <dbReference type="EMBL" id="TQD50968.1"/>
    </source>
</evidence>
<dbReference type="NCBIfam" id="TIGR00847">
    <property type="entry name" value="ccoS"/>
    <property type="match status" value="1"/>
</dbReference>
<dbReference type="RefSeq" id="WP_141517294.1">
    <property type="nucleotide sequence ID" value="NZ_VICE01000023.1"/>
</dbReference>
<proteinExistence type="predicted"/>
<dbReference type="EMBL" id="VICE01000023">
    <property type="protein sequence ID" value="TQD50968.1"/>
    <property type="molecule type" value="Genomic_DNA"/>
</dbReference>
<name>A0A508ATC0_9GAMM</name>
<evidence type="ECO:0000313" key="3">
    <source>
        <dbReference type="Proteomes" id="UP000318212"/>
    </source>
</evidence>
<dbReference type="OrthoDB" id="9802763at2"/>
<dbReference type="AlphaFoldDB" id="A0A508ATC0"/>
<gene>
    <name evidence="2" type="primary">ccoS</name>
    <name evidence="2" type="ORF">FKV25_02925</name>
</gene>
<dbReference type="PANTHER" id="PTHR41532:SF1">
    <property type="entry name" value="FIXS PROTEIN"/>
    <property type="match status" value="1"/>
</dbReference>
<comment type="caution">
    <text evidence="2">The sequence shown here is derived from an EMBL/GenBank/DDBJ whole genome shotgun (WGS) entry which is preliminary data.</text>
</comment>
<sequence>MTVLLLLIPLSLGLLVAAIWAFVWAVRKGQFDDLDTPALDILREDPLPRPRNTPEANATPDGDRNDGAA</sequence>
<protein>
    <submittedName>
        <fullName evidence="2">Cbb3-type cytochrome oxidase assembly protein CcoS</fullName>
    </submittedName>
</protein>
<feature type="region of interest" description="Disordered" evidence="1">
    <location>
        <begin position="42"/>
        <end position="69"/>
    </location>
</feature>
<dbReference type="Proteomes" id="UP000318212">
    <property type="component" value="Unassembled WGS sequence"/>
</dbReference>
<dbReference type="Pfam" id="PF03597">
    <property type="entry name" value="FixS"/>
    <property type="match status" value="1"/>
</dbReference>
<organism evidence="2 3">
    <name type="scientific">Marilutibacter aestuarii</name>
    <dbReference type="NCBI Taxonomy" id="1706195"/>
    <lineage>
        <taxon>Bacteria</taxon>
        <taxon>Pseudomonadati</taxon>
        <taxon>Pseudomonadota</taxon>
        <taxon>Gammaproteobacteria</taxon>
        <taxon>Lysobacterales</taxon>
        <taxon>Lysobacteraceae</taxon>
        <taxon>Marilutibacter</taxon>
    </lineage>
</organism>
<dbReference type="InterPro" id="IPR004714">
    <property type="entry name" value="Cyt_oxidase_maturation_cbb3"/>
</dbReference>
<reference evidence="2 3" key="1">
    <citation type="submission" date="2019-06" db="EMBL/GenBank/DDBJ databases">
        <title>Lysobacter alkalisoli sp. nov. isolated from saline soil.</title>
        <authorList>
            <person name="Sun J.-Q."/>
            <person name="Xu L."/>
        </authorList>
    </citation>
    <scope>NUCLEOTIDE SEQUENCE [LARGE SCALE GENOMIC DNA]</scope>
    <source>
        <strain evidence="2 3">JCM 31130</strain>
    </source>
</reference>
<accession>A0A508ATC0</accession>
<dbReference type="PANTHER" id="PTHR41532">
    <property type="entry name" value="FIXS PROTEIN"/>
    <property type="match status" value="1"/>
</dbReference>
<keyword evidence="3" id="KW-1185">Reference proteome</keyword>